<sequence length="241" mass="27249">MNELLEQVVAAYGGLDRWEKLTSVRARVRAGGLLWPMKRQMGVLDDVITRIDPHRQFTTTEPFGEPGLRGSFTPDRVAVETDAGEMVEERFHPRAAYAGHRLDTPWDRLHVAYFNGYAMWTYLTEPFSLAGPGFEVTELEPWQEDGETWRRLRVVFPGDVDTHSKENVYYVDAGLRIRRHDYVAEVAGTDATGAAHYASDFQESGGFLVPARRRVHPVGPGGRPMLDTVLVSIDLSDIRFE</sequence>
<reference evidence="2" key="1">
    <citation type="journal article" date="2019" name="Int. J. Syst. Evol. Microbiol.">
        <title>The Global Catalogue of Microorganisms (GCM) 10K type strain sequencing project: providing services to taxonomists for standard genome sequencing and annotation.</title>
        <authorList>
            <consortium name="The Broad Institute Genomics Platform"/>
            <consortium name="The Broad Institute Genome Sequencing Center for Infectious Disease"/>
            <person name="Wu L."/>
            <person name="Ma J."/>
        </authorList>
    </citation>
    <scope>NUCLEOTIDE SEQUENCE [LARGE SCALE GENOMIC DNA]</scope>
    <source>
        <strain evidence="2">JCM 30346</strain>
    </source>
</reference>
<evidence type="ECO:0000313" key="1">
    <source>
        <dbReference type="EMBL" id="MFC6083440.1"/>
    </source>
</evidence>
<dbReference type="EMBL" id="JBHSRF010000028">
    <property type="protein sequence ID" value="MFC6083440.1"/>
    <property type="molecule type" value="Genomic_DNA"/>
</dbReference>
<evidence type="ECO:0000313" key="2">
    <source>
        <dbReference type="Proteomes" id="UP001596137"/>
    </source>
</evidence>
<dbReference type="RefSeq" id="WP_380755391.1">
    <property type="nucleotide sequence ID" value="NZ_JBHSRF010000028.1"/>
</dbReference>
<keyword evidence="2" id="KW-1185">Reference proteome</keyword>
<dbReference type="Proteomes" id="UP001596137">
    <property type="component" value="Unassembled WGS sequence"/>
</dbReference>
<gene>
    <name evidence="1" type="ORF">ACFP1K_19870</name>
</gene>
<name>A0ABW1NJG8_9ACTN</name>
<comment type="caution">
    <text evidence="1">The sequence shown here is derived from an EMBL/GenBank/DDBJ whole genome shotgun (WGS) entry which is preliminary data.</text>
</comment>
<organism evidence="1 2">
    <name type="scientific">Sphaerisporangium aureirubrum</name>
    <dbReference type="NCBI Taxonomy" id="1544736"/>
    <lineage>
        <taxon>Bacteria</taxon>
        <taxon>Bacillati</taxon>
        <taxon>Actinomycetota</taxon>
        <taxon>Actinomycetes</taxon>
        <taxon>Streptosporangiales</taxon>
        <taxon>Streptosporangiaceae</taxon>
        <taxon>Sphaerisporangium</taxon>
    </lineage>
</organism>
<accession>A0ABW1NJG8</accession>
<proteinExistence type="predicted"/>
<protein>
    <submittedName>
        <fullName evidence="1">Uncharacterized protein</fullName>
    </submittedName>
</protein>